<gene>
    <name evidence="5" type="ORF">COU10_03160</name>
</gene>
<dbReference type="SMART" id="SM00382">
    <property type="entry name" value="AAA"/>
    <property type="match status" value="1"/>
</dbReference>
<dbReference type="SUPFAM" id="SSF160246">
    <property type="entry name" value="EspE N-terminal domain-like"/>
    <property type="match status" value="1"/>
</dbReference>
<dbReference type="InterPro" id="IPR007831">
    <property type="entry name" value="T2SS_GspE_N"/>
</dbReference>
<dbReference type="Gene3D" id="3.30.300.160">
    <property type="entry name" value="Type II secretion system, protein E, N-terminal domain"/>
    <property type="match status" value="1"/>
</dbReference>
<dbReference type="Pfam" id="PF00437">
    <property type="entry name" value="T2SSE"/>
    <property type="match status" value="1"/>
</dbReference>
<reference evidence="6" key="1">
    <citation type="submission" date="2017-09" db="EMBL/GenBank/DDBJ databases">
        <title>Depth-based differentiation of microbial function through sediment-hosted aquifers and enrichment of novel symbionts in the deep terrestrial subsurface.</title>
        <authorList>
            <person name="Probst A.J."/>
            <person name="Ladd B."/>
            <person name="Jarett J.K."/>
            <person name="Geller-Mcgrath D.E."/>
            <person name="Sieber C.M.K."/>
            <person name="Emerson J.B."/>
            <person name="Anantharaman K."/>
            <person name="Thomas B.C."/>
            <person name="Malmstrom R."/>
            <person name="Stieglmeier M."/>
            <person name="Klingl A."/>
            <person name="Woyke T."/>
            <person name="Ryan C.M."/>
            <person name="Banfield J.F."/>
        </authorList>
    </citation>
    <scope>NUCLEOTIDE SEQUENCE [LARGE SCALE GENOMIC DNA]</scope>
</reference>
<proteinExistence type="inferred from homology"/>
<dbReference type="GO" id="GO:0005886">
    <property type="term" value="C:plasma membrane"/>
    <property type="evidence" value="ECO:0007669"/>
    <property type="project" value="TreeGrafter"/>
</dbReference>
<dbReference type="EMBL" id="PFBC01000051">
    <property type="protein sequence ID" value="PIR87702.1"/>
    <property type="molecule type" value="Genomic_DNA"/>
</dbReference>
<dbReference type="PANTHER" id="PTHR30258">
    <property type="entry name" value="TYPE II SECRETION SYSTEM PROTEIN GSPE-RELATED"/>
    <property type="match status" value="1"/>
</dbReference>
<evidence type="ECO:0000256" key="3">
    <source>
        <dbReference type="ARBA" id="ARBA00022840"/>
    </source>
</evidence>
<dbReference type="Gene3D" id="3.30.450.90">
    <property type="match status" value="1"/>
</dbReference>
<dbReference type="PANTHER" id="PTHR30258:SF3">
    <property type="entry name" value="SLL1921 PROTEIN"/>
    <property type="match status" value="1"/>
</dbReference>
<comment type="similarity">
    <text evidence="1">Belongs to the GSP E family.</text>
</comment>
<dbReference type="GO" id="GO:0016887">
    <property type="term" value="F:ATP hydrolysis activity"/>
    <property type="evidence" value="ECO:0007669"/>
    <property type="project" value="TreeGrafter"/>
</dbReference>
<dbReference type="FunFam" id="3.40.50.300:FF:000398">
    <property type="entry name" value="Type IV pilus assembly ATPase PilB"/>
    <property type="match status" value="1"/>
</dbReference>
<accession>A0A2H0UMQ6</accession>
<dbReference type="InterPro" id="IPR027417">
    <property type="entry name" value="P-loop_NTPase"/>
</dbReference>
<dbReference type="InterPro" id="IPR003593">
    <property type="entry name" value="AAA+_ATPase"/>
</dbReference>
<protein>
    <recommendedName>
        <fullName evidence="4">AAA+ ATPase domain-containing protein</fullName>
    </recommendedName>
</protein>
<evidence type="ECO:0000313" key="5">
    <source>
        <dbReference type="EMBL" id="PIR87702.1"/>
    </source>
</evidence>
<dbReference type="CDD" id="cd01129">
    <property type="entry name" value="PulE-GspE-like"/>
    <property type="match status" value="1"/>
</dbReference>
<keyword evidence="2" id="KW-0547">Nucleotide-binding</keyword>
<dbReference type="GO" id="GO:0005524">
    <property type="term" value="F:ATP binding"/>
    <property type="evidence" value="ECO:0007669"/>
    <property type="project" value="UniProtKB-KW"/>
</dbReference>
<keyword evidence="3" id="KW-0067">ATP-binding</keyword>
<evidence type="ECO:0000313" key="6">
    <source>
        <dbReference type="Proteomes" id="UP000230903"/>
    </source>
</evidence>
<dbReference type="Proteomes" id="UP000230903">
    <property type="component" value="Unassembled WGS sequence"/>
</dbReference>
<organism evidence="5 6">
    <name type="scientific">Candidatus Harrisonbacteria bacterium CG10_big_fil_rev_8_21_14_0_10_45_28</name>
    <dbReference type="NCBI Taxonomy" id="1974586"/>
    <lineage>
        <taxon>Bacteria</taxon>
        <taxon>Candidatus Harrisoniibacteriota</taxon>
    </lineage>
</organism>
<dbReference type="SUPFAM" id="SSF52540">
    <property type="entry name" value="P-loop containing nucleoside triphosphate hydrolases"/>
    <property type="match status" value="1"/>
</dbReference>
<comment type="caution">
    <text evidence="5">The sequence shown here is derived from an EMBL/GenBank/DDBJ whole genome shotgun (WGS) entry which is preliminary data.</text>
</comment>
<dbReference type="InterPro" id="IPR037257">
    <property type="entry name" value="T2SS_E_N_sf"/>
</dbReference>
<feature type="domain" description="AAA+ ATPase" evidence="4">
    <location>
        <begin position="312"/>
        <end position="435"/>
    </location>
</feature>
<dbReference type="AlphaFoldDB" id="A0A2H0UMQ6"/>
<sequence length="570" mass="63930">MIKIPDQQLKEILIKDKVVSEADFESLSSEAQRMGQPIPQILISRNVITNDYYKNLVATFFNVPNTNLEPSAVSNEALGLLSEEFAREKQLVPFRKQSNGVIDVAMADPSDLATIEYLEKKFEAKVQPYLASPEDLSRVFAFYGKQQVENFKKIIQENIQKSLQLRSKKDSEAAVEVPIIEITDNILSYALSMRSSDVHIEAMENEILVRYRIDGVLHEIIRIQKEILPAIVARFKILSGMKLDEHSRPQDGRFRYKIGTEMIDVRTSILPTMYGEKVELRLLTAAAHVLSFEELGMLPETIKVVRDNATKSYGVMLVTGPTGSGKSTTLYSILNTLNKPEVNIITVEDPIEYEMKYVNQTQVNEQAGISFASALRSILRQDPNIIMVGEIRDQETAEISIHAALTGHLVLSSLHTNDAPTAIPRLMDMHIEPFLISAVLNAAIAQRLVRRICSECMYSYETTPEITEAMKKQLLELGIEAESVKTPTTLFKGKGCQACGTTGYRGRLGIYEILEVNEKIRNYIAGSDFKLDGLKNLARSLGMRSMFEDGLTKAGQGLTTIEEVMRVIRE</sequence>
<dbReference type="Gene3D" id="3.40.50.300">
    <property type="entry name" value="P-loop containing nucleotide triphosphate hydrolases"/>
    <property type="match status" value="1"/>
</dbReference>
<evidence type="ECO:0000259" key="4">
    <source>
        <dbReference type="SMART" id="SM00382"/>
    </source>
</evidence>
<dbReference type="InterPro" id="IPR001482">
    <property type="entry name" value="T2SS/T4SS_dom"/>
</dbReference>
<evidence type="ECO:0000256" key="1">
    <source>
        <dbReference type="ARBA" id="ARBA00006611"/>
    </source>
</evidence>
<dbReference type="Pfam" id="PF05157">
    <property type="entry name" value="MshEN"/>
    <property type="match status" value="1"/>
</dbReference>
<evidence type="ECO:0000256" key="2">
    <source>
        <dbReference type="ARBA" id="ARBA00022741"/>
    </source>
</evidence>
<name>A0A2H0UMQ6_9BACT</name>